<dbReference type="InterPro" id="IPR027417">
    <property type="entry name" value="P-loop_NTPase"/>
</dbReference>
<dbReference type="InterPro" id="IPR037219">
    <property type="entry name" value="Peptidase_M41-like"/>
</dbReference>
<dbReference type="Gene3D" id="1.10.8.60">
    <property type="match status" value="1"/>
</dbReference>
<proteinExistence type="inferred from homology"/>
<dbReference type="InterPro" id="IPR003959">
    <property type="entry name" value="ATPase_AAA_core"/>
</dbReference>
<name>A0A1I0WY31_9CLOT</name>
<evidence type="ECO:0000256" key="3">
    <source>
        <dbReference type="ARBA" id="ARBA00010044"/>
    </source>
</evidence>
<evidence type="ECO:0000256" key="12">
    <source>
        <dbReference type="ARBA" id="ARBA00022989"/>
    </source>
</evidence>
<keyword evidence="12 16" id="KW-1133">Transmembrane helix</keyword>
<dbReference type="GO" id="GO:0008270">
    <property type="term" value="F:zinc ion binding"/>
    <property type="evidence" value="ECO:0007669"/>
    <property type="project" value="InterPro"/>
</dbReference>
<dbReference type="GO" id="GO:0005886">
    <property type="term" value="C:plasma membrane"/>
    <property type="evidence" value="ECO:0007669"/>
    <property type="project" value="TreeGrafter"/>
</dbReference>
<evidence type="ECO:0000256" key="6">
    <source>
        <dbReference type="ARBA" id="ARBA00022692"/>
    </source>
</evidence>
<dbReference type="EMBL" id="FOKI01000006">
    <property type="protein sequence ID" value="SFA93307.1"/>
    <property type="molecule type" value="Genomic_DNA"/>
</dbReference>
<dbReference type="AlphaFoldDB" id="A0A1I0WY31"/>
<dbReference type="InterPro" id="IPR041569">
    <property type="entry name" value="AAA_lid_3"/>
</dbReference>
<keyword evidence="9" id="KW-0378">Hydrolase</keyword>
<keyword evidence="10" id="KW-0862">Zinc</keyword>
<dbReference type="RefSeq" id="WP_090039570.1">
    <property type="nucleotide sequence ID" value="NZ_FOKI01000006.1"/>
</dbReference>
<evidence type="ECO:0000256" key="14">
    <source>
        <dbReference type="ARBA" id="ARBA00023136"/>
    </source>
</evidence>
<comment type="similarity">
    <text evidence="15">Belongs to the AAA ATPase family.</text>
</comment>
<sequence length="579" mass="63940">MKVLKKNLFIIPFSIILILSIGFGVYSFTQPTPLYKNYNYFLSDINGDNVLSVTLDESDKITIKSKDGLIYTTDNPNSLSLKEDLLKQNITVNTRSYPSPLKIFSILLGLTLIGSTVFVLSKKNSKGAKGMLNVESIEVHNIENYKYNFDCVAGNDEVKESVKDIVDFLKNPEKYNKYGARMPKGIILYGAPGTGKTLMAKAVAGEANVPFFALSGSDFVQLYVGVGASRIRNVFKKAKKTGRAVIFIDEIDAIGKKRSNGKAGGSDERDQTLNALLTEMSGFSEADGIVVMAATNRLDTLDDALLRPGRFDRHIEVPLPDITARESIIKLHLENKPYTNIDIKALARKTSYFSGAKIENLINESAILACKDESEFIEEIHLDKAFSIVIAGYEKINTESLREEDKKLTAYHESGHALISNLVLPYDKISKITIIPTSKGAGGYTLTIPEDSNYQTYSYLHNKIMVLLAGRAAEEIVFGKDKITTGAYNDLKHATSIISTMVTQYGMGDSLGLLSLNELNNIGAVNTSDILCECKNIVNSLYDETKNLILDNKDLLNSLAENLILKETLYEKDIYSIVA</sequence>
<dbReference type="Gene3D" id="3.30.720.210">
    <property type="match status" value="1"/>
</dbReference>
<dbReference type="InterPro" id="IPR011546">
    <property type="entry name" value="Pept_M41_FtsH_extracell"/>
</dbReference>
<evidence type="ECO:0000313" key="18">
    <source>
        <dbReference type="EMBL" id="SFA93307.1"/>
    </source>
</evidence>
<protein>
    <submittedName>
        <fullName evidence="18">Membrane protease FtsH catalytic subunit</fullName>
    </submittedName>
</protein>
<dbReference type="GO" id="GO:0004176">
    <property type="term" value="F:ATP-dependent peptidase activity"/>
    <property type="evidence" value="ECO:0007669"/>
    <property type="project" value="InterPro"/>
</dbReference>
<dbReference type="CDD" id="cd19501">
    <property type="entry name" value="RecA-like_FtsH"/>
    <property type="match status" value="1"/>
</dbReference>
<dbReference type="Pfam" id="PF00004">
    <property type="entry name" value="AAA"/>
    <property type="match status" value="1"/>
</dbReference>
<comment type="cofactor">
    <cofactor evidence="1">
        <name>Zn(2+)</name>
        <dbReference type="ChEBI" id="CHEBI:29105"/>
    </cofactor>
</comment>
<dbReference type="GO" id="GO:0016887">
    <property type="term" value="F:ATP hydrolysis activity"/>
    <property type="evidence" value="ECO:0007669"/>
    <property type="project" value="InterPro"/>
</dbReference>
<dbReference type="GO" id="GO:0030163">
    <property type="term" value="P:protein catabolic process"/>
    <property type="evidence" value="ECO:0007669"/>
    <property type="project" value="TreeGrafter"/>
</dbReference>
<organism evidence="18 19">
    <name type="scientific">Clostridium frigidicarnis</name>
    <dbReference type="NCBI Taxonomy" id="84698"/>
    <lineage>
        <taxon>Bacteria</taxon>
        <taxon>Bacillati</taxon>
        <taxon>Bacillota</taxon>
        <taxon>Clostridia</taxon>
        <taxon>Eubacteriales</taxon>
        <taxon>Clostridiaceae</taxon>
        <taxon>Clostridium</taxon>
    </lineage>
</organism>
<evidence type="ECO:0000256" key="15">
    <source>
        <dbReference type="RuleBase" id="RU003651"/>
    </source>
</evidence>
<reference evidence="18 19" key="1">
    <citation type="submission" date="2016-10" db="EMBL/GenBank/DDBJ databases">
        <authorList>
            <person name="de Groot N.N."/>
        </authorList>
    </citation>
    <scope>NUCLEOTIDE SEQUENCE [LARGE SCALE GENOMIC DNA]</scope>
    <source>
        <strain evidence="18 19">DSM 12271</strain>
    </source>
</reference>
<evidence type="ECO:0000256" key="7">
    <source>
        <dbReference type="ARBA" id="ARBA00022723"/>
    </source>
</evidence>
<dbReference type="Pfam" id="PF17862">
    <property type="entry name" value="AAA_lid_3"/>
    <property type="match status" value="1"/>
</dbReference>
<keyword evidence="8 15" id="KW-0547">Nucleotide-binding</keyword>
<dbReference type="PANTHER" id="PTHR23076">
    <property type="entry name" value="METALLOPROTEASE M41 FTSH"/>
    <property type="match status" value="1"/>
</dbReference>
<gene>
    <name evidence="18" type="ORF">SAMN04488528_1006141</name>
</gene>
<keyword evidence="11 15" id="KW-0067">ATP-binding</keyword>
<evidence type="ECO:0000256" key="5">
    <source>
        <dbReference type="ARBA" id="ARBA00022670"/>
    </source>
</evidence>
<dbReference type="FunFam" id="3.40.50.300:FF:000001">
    <property type="entry name" value="ATP-dependent zinc metalloprotease FtsH"/>
    <property type="match status" value="1"/>
</dbReference>
<keyword evidence="4" id="KW-1003">Cell membrane</keyword>
<evidence type="ECO:0000256" key="2">
    <source>
        <dbReference type="ARBA" id="ARBA00004370"/>
    </source>
</evidence>
<dbReference type="InterPro" id="IPR003593">
    <property type="entry name" value="AAA+_ATPase"/>
</dbReference>
<dbReference type="GO" id="GO:0004222">
    <property type="term" value="F:metalloendopeptidase activity"/>
    <property type="evidence" value="ECO:0007669"/>
    <property type="project" value="InterPro"/>
</dbReference>
<dbReference type="Pfam" id="PF06480">
    <property type="entry name" value="FtsH_ext"/>
    <property type="match status" value="1"/>
</dbReference>
<dbReference type="OrthoDB" id="9809379at2"/>
<dbReference type="GO" id="GO:0005524">
    <property type="term" value="F:ATP binding"/>
    <property type="evidence" value="ECO:0007669"/>
    <property type="project" value="UniProtKB-KW"/>
</dbReference>
<evidence type="ECO:0000256" key="9">
    <source>
        <dbReference type="ARBA" id="ARBA00022801"/>
    </source>
</evidence>
<evidence type="ECO:0000256" key="8">
    <source>
        <dbReference type="ARBA" id="ARBA00022741"/>
    </source>
</evidence>
<evidence type="ECO:0000259" key="17">
    <source>
        <dbReference type="SMART" id="SM00382"/>
    </source>
</evidence>
<comment type="similarity">
    <text evidence="3">In the C-terminal section; belongs to the peptidase M41 family.</text>
</comment>
<evidence type="ECO:0000256" key="10">
    <source>
        <dbReference type="ARBA" id="ARBA00022833"/>
    </source>
</evidence>
<dbReference type="PANTHER" id="PTHR23076:SF97">
    <property type="entry name" value="ATP-DEPENDENT ZINC METALLOPROTEASE YME1L1"/>
    <property type="match status" value="1"/>
</dbReference>
<dbReference type="SUPFAM" id="SSF52540">
    <property type="entry name" value="P-loop containing nucleoside triphosphate hydrolases"/>
    <property type="match status" value="1"/>
</dbReference>
<dbReference type="InterPro" id="IPR000642">
    <property type="entry name" value="Peptidase_M41"/>
</dbReference>
<dbReference type="Proteomes" id="UP000198619">
    <property type="component" value="Unassembled WGS sequence"/>
</dbReference>
<keyword evidence="13" id="KW-0482">Metalloprotease</keyword>
<keyword evidence="6 16" id="KW-0812">Transmembrane</keyword>
<feature type="domain" description="AAA+ ATPase" evidence="17">
    <location>
        <begin position="182"/>
        <end position="321"/>
    </location>
</feature>
<keyword evidence="7" id="KW-0479">Metal-binding</keyword>
<evidence type="ECO:0000256" key="4">
    <source>
        <dbReference type="ARBA" id="ARBA00022475"/>
    </source>
</evidence>
<keyword evidence="14 16" id="KW-0472">Membrane</keyword>
<evidence type="ECO:0000256" key="11">
    <source>
        <dbReference type="ARBA" id="ARBA00022840"/>
    </source>
</evidence>
<feature type="transmembrane region" description="Helical" evidence="16">
    <location>
        <begin position="103"/>
        <end position="121"/>
    </location>
</feature>
<dbReference type="Pfam" id="PF01434">
    <property type="entry name" value="Peptidase_M41"/>
    <property type="match status" value="1"/>
</dbReference>
<feature type="transmembrane region" description="Helical" evidence="16">
    <location>
        <begin position="7"/>
        <end position="28"/>
    </location>
</feature>
<dbReference type="Gene3D" id="3.40.50.300">
    <property type="entry name" value="P-loop containing nucleotide triphosphate hydrolases"/>
    <property type="match status" value="1"/>
</dbReference>
<keyword evidence="19" id="KW-1185">Reference proteome</keyword>
<dbReference type="PROSITE" id="PS00674">
    <property type="entry name" value="AAA"/>
    <property type="match status" value="1"/>
</dbReference>
<accession>A0A1I0WY31</accession>
<comment type="subcellular location">
    <subcellularLocation>
        <location evidence="2">Membrane</location>
    </subcellularLocation>
</comment>
<dbReference type="STRING" id="84698.SAMN04488528_1006141"/>
<dbReference type="SMART" id="SM00382">
    <property type="entry name" value="AAA"/>
    <property type="match status" value="1"/>
</dbReference>
<dbReference type="GO" id="GO:0006508">
    <property type="term" value="P:proteolysis"/>
    <property type="evidence" value="ECO:0007669"/>
    <property type="project" value="UniProtKB-KW"/>
</dbReference>
<dbReference type="SUPFAM" id="SSF140990">
    <property type="entry name" value="FtsH protease domain-like"/>
    <property type="match status" value="1"/>
</dbReference>
<keyword evidence="5 18" id="KW-0645">Protease</keyword>
<evidence type="ECO:0000256" key="1">
    <source>
        <dbReference type="ARBA" id="ARBA00001947"/>
    </source>
</evidence>
<evidence type="ECO:0000313" key="19">
    <source>
        <dbReference type="Proteomes" id="UP000198619"/>
    </source>
</evidence>
<dbReference type="InterPro" id="IPR003960">
    <property type="entry name" value="ATPase_AAA_CS"/>
</dbReference>
<dbReference type="Gene3D" id="1.20.58.760">
    <property type="entry name" value="Peptidase M41"/>
    <property type="match status" value="1"/>
</dbReference>
<evidence type="ECO:0000256" key="16">
    <source>
        <dbReference type="SAM" id="Phobius"/>
    </source>
</evidence>
<evidence type="ECO:0000256" key="13">
    <source>
        <dbReference type="ARBA" id="ARBA00023049"/>
    </source>
</evidence>